<evidence type="ECO:0000313" key="1">
    <source>
        <dbReference type="EMBL" id="KAG0276470.1"/>
    </source>
</evidence>
<dbReference type="Gene3D" id="3.80.10.10">
    <property type="entry name" value="Ribonuclease Inhibitor"/>
    <property type="match status" value="1"/>
</dbReference>
<proteinExistence type="predicted"/>
<organism evidence="1 2">
    <name type="scientific">Linnemannia exigua</name>
    <dbReference type="NCBI Taxonomy" id="604196"/>
    <lineage>
        <taxon>Eukaryota</taxon>
        <taxon>Fungi</taxon>
        <taxon>Fungi incertae sedis</taxon>
        <taxon>Mucoromycota</taxon>
        <taxon>Mortierellomycotina</taxon>
        <taxon>Mortierellomycetes</taxon>
        <taxon>Mortierellales</taxon>
        <taxon>Mortierellaceae</taxon>
        <taxon>Linnemannia</taxon>
    </lineage>
</organism>
<reference evidence="1" key="1">
    <citation type="journal article" date="2020" name="Fungal Divers.">
        <title>Resolving the Mortierellaceae phylogeny through synthesis of multi-gene phylogenetics and phylogenomics.</title>
        <authorList>
            <person name="Vandepol N."/>
            <person name="Liber J."/>
            <person name="Desiro A."/>
            <person name="Na H."/>
            <person name="Kennedy M."/>
            <person name="Barry K."/>
            <person name="Grigoriev I.V."/>
            <person name="Miller A.N."/>
            <person name="O'Donnell K."/>
            <person name="Stajich J.E."/>
            <person name="Bonito G."/>
        </authorList>
    </citation>
    <scope>NUCLEOTIDE SEQUENCE</scope>
    <source>
        <strain evidence="1">NRRL 28262</strain>
    </source>
</reference>
<dbReference type="AlphaFoldDB" id="A0AAD4DGT1"/>
<dbReference type="InterPro" id="IPR032675">
    <property type="entry name" value="LRR_dom_sf"/>
</dbReference>
<dbReference type="InterPro" id="IPR036047">
    <property type="entry name" value="F-box-like_dom_sf"/>
</dbReference>
<sequence length="434" mass="48986">MADAFKVVRSPYLFRKINEHLDHTDFPSCALVNRYWESLFGPLVWHTLTFSGEPHCDDLQPFHKNHVKTLNWKGLHIRRLHSHDCQSLLCFIGPQSRCCHLLELEFTACLTHESTAKAIQLICLNPELERLTIQGDFTLTRKSDVPQNLFSALHKHPALTHITLGTADTIDYDCRESETLGQNLTRIESLQIGNCPSLGQLNTVIATHWSSTLKELSFLRGTSVQSTDIQLLLTSCPLLTKFVVWPDKIRYGINGVAQQGCSGLKLSMMTGSSWVCLGLKQLGLRILDDRSVREGTTIEEKNQGTVIMRQALAQIGDLVVLQQLGLEWTSATKIDPKAVTLVLKDFVQMDFSLSCGLNLLGRLKQLRKLQVSMREIKVGQREMEWIVDNWPKLTVVAGLYRSSLSSCLKTTAIKDKEPAHIAWLREHRPSLTIL</sequence>
<comment type="caution">
    <text evidence="1">The sequence shown here is derived from an EMBL/GenBank/DDBJ whole genome shotgun (WGS) entry which is preliminary data.</text>
</comment>
<dbReference type="SUPFAM" id="SSF81383">
    <property type="entry name" value="F-box domain"/>
    <property type="match status" value="1"/>
</dbReference>
<keyword evidence="2" id="KW-1185">Reference proteome</keyword>
<gene>
    <name evidence="1" type="ORF">BGZ95_007495</name>
</gene>
<dbReference type="EMBL" id="JAAAIL010000368">
    <property type="protein sequence ID" value="KAG0276470.1"/>
    <property type="molecule type" value="Genomic_DNA"/>
</dbReference>
<name>A0AAD4DGT1_9FUNG</name>
<dbReference type="Proteomes" id="UP001194580">
    <property type="component" value="Unassembled WGS sequence"/>
</dbReference>
<evidence type="ECO:0000313" key="2">
    <source>
        <dbReference type="Proteomes" id="UP001194580"/>
    </source>
</evidence>
<evidence type="ECO:0008006" key="3">
    <source>
        <dbReference type="Google" id="ProtNLM"/>
    </source>
</evidence>
<accession>A0AAD4DGT1</accession>
<protein>
    <recommendedName>
        <fullName evidence="3">F-box domain-containing protein</fullName>
    </recommendedName>
</protein>
<dbReference type="SUPFAM" id="SSF52047">
    <property type="entry name" value="RNI-like"/>
    <property type="match status" value="1"/>
</dbReference>